<dbReference type="PANTHER" id="PTHR31912">
    <property type="entry name" value="IP13529P"/>
    <property type="match status" value="1"/>
</dbReference>
<dbReference type="VEuPathDB" id="FungiDB:VP01_1035g4"/>
<accession>A0A0L6VUR1</accession>
<dbReference type="EMBL" id="LAVV01000399">
    <property type="protein sequence ID" value="KNZ64389.1"/>
    <property type="molecule type" value="Genomic_DNA"/>
</dbReference>
<comment type="caution">
    <text evidence="1">The sequence shown here is derived from an EMBL/GenBank/DDBJ whole genome shotgun (WGS) entry which is preliminary data.</text>
</comment>
<dbReference type="AlphaFoldDB" id="A0A0L6VUR1"/>
<gene>
    <name evidence="1" type="ORF">VP01_1035g4</name>
</gene>
<evidence type="ECO:0000313" key="2">
    <source>
        <dbReference type="Proteomes" id="UP000037035"/>
    </source>
</evidence>
<evidence type="ECO:0000313" key="1">
    <source>
        <dbReference type="EMBL" id="KNZ64389.1"/>
    </source>
</evidence>
<protein>
    <submittedName>
        <fullName evidence="1">Uncharacterized protein</fullName>
    </submittedName>
</protein>
<name>A0A0L6VUR1_9BASI</name>
<organism evidence="1 2">
    <name type="scientific">Puccinia sorghi</name>
    <dbReference type="NCBI Taxonomy" id="27349"/>
    <lineage>
        <taxon>Eukaryota</taxon>
        <taxon>Fungi</taxon>
        <taxon>Dikarya</taxon>
        <taxon>Basidiomycota</taxon>
        <taxon>Pucciniomycotina</taxon>
        <taxon>Pucciniomycetes</taxon>
        <taxon>Pucciniales</taxon>
        <taxon>Pucciniaceae</taxon>
        <taxon>Puccinia</taxon>
    </lineage>
</organism>
<proteinExistence type="predicted"/>
<sequence>MRKVTELSKVVYYPYINHLKNNRCFHLSLKHLSQELSNPLVHMHLNFYPEDPQGFYIFASYQSAKWLQLLPCNFWVQMVSFCAKHFYIFEPVVVLGPNMPIMIPVFFFTKNNIIYSKCVTPQIVN</sequence>
<dbReference type="PANTHER" id="PTHR31912:SF34">
    <property type="entry name" value="NOTOCHORD-RELATED PROTEIN"/>
    <property type="match status" value="1"/>
</dbReference>
<keyword evidence="2" id="KW-1185">Reference proteome</keyword>
<dbReference type="Proteomes" id="UP000037035">
    <property type="component" value="Unassembled WGS sequence"/>
</dbReference>
<dbReference type="OrthoDB" id="2507110at2759"/>
<reference evidence="1 2" key="1">
    <citation type="submission" date="2015-08" db="EMBL/GenBank/DDBJ databases">
        <title>Next Generation Sequencing and Analysis of the Genome of Puccinia sorghi L Schw, the Causal Agent of Maize Common Rust.</title>
        <authorList>
            <person name="Rochi L."/>
            <person name="Burguener G."/>
            <person name="Darino M."/>
            <person name="Turjanski A."/>
            <person name="Kreff E."/>
            <person name="Dieguez M.J."/>
            <person name="Sacco F."/>
        </authorList>
    </citation>
    <scope>NUCLEOTIDE SEQUENCE [LARGE SCALE GENOMIC DNA]</scope>
    <source>
        <strain evidence="1 2">RO10H11247</strain>
    </source>
</reference>